<dbReference type="PANTHER" id="PTHR22835">
    <property type="entry name" value="ZINC FINGER FYVE DOMAIN CONTAINING PROTEIN"/>
    <property type="match status" value="1"/>
</dbReference>
<feature type="region of interest" description="Disordered" evidence="3">
    <location>
        <begin position="28"/>
        <end position="48"/>
    </location>
</feature>
<dbReference type="EMBL" id="AP019300">
    <property type="protein sequence ID" value="BBH00962.1"/>
    <property type="molecule type" value="Genomic_DNA"/>
</dbReference>
<keyword evidence="2" id="KW-0325">Glycoprotein</keyword>
<evidence type="ECO:0000313" key="4">
    <source>
        <dbReference type="EMBL" id="BBH00962.1"/>
    </source>
</evidence>
<dbReference type="PANTHER" id="PTHR22835:SF683">
    <property type="entry name" value="OS05G0506800 PROTEIN"/>
    <property type="match status" value="1"/>
</dbReference>
<sequence>MGVIIIPLVLGCYNSVIGFGDSITDTGNLYNSDPNRSTQSSSTRHMERPTFIIPRDDARMSSNQSVQNFEAGVNFAVAGATALDAAFLEEMGFCFMYQRLSKHSTGVVQTNAAIFVQHIFRLQQSPFNFSNSNGRDWRQRLQRCIACRKKYRKGSSELIELGAATLLVPGNFPIGCLPAYLTTYESSDKNQYDPSTGCLNWLNKFSGYHNDQLQLALSRIRRLHPQVAIIYADYYNAMLQLYQSPDQFGFIGETSKACCGGGGPYNYNTSALCGDAGASACENPAQFISWDGLHSTEAAYRWITKAILQGNYTVPRVSTLCDSPV</sequence>
<organism evidence="4">
    <name type="scientific">Prunus dulcis</name>
    <name type="common">Almond</name>
    <name type="synonym">Amygdalus dulcis</name>
    <dbReference type="NCBI Taxonomy" id="3755"/>
    <lineage>
        <taxon>Eukaryota</taxon>
        <taxon>Viridiplantae</taxon>
        <taxon>Streptophyta</taxon>
        <taxon>Embryophyta</taxon>
        <taxon>Tracheophyta</taxon>
        <taxon>Spermatophyta</taxon>
        <taxon>Magnoliopsida</taxon>
        <taxon>eudicotyledons</taxon>
        <taxon>Gunneridae</taxon>
        <taxon>Pentapetalae</taxon>
        <taxon>rosids</taxon>
        <taxon>fabids</taxon>
        <taxon>Rosales</taxon>
        <taxon>Rosaceae</taxon>
        <taxon>Amygdaloideae</taxon>
        <taxon>Amygdaleae</taxon>
        <taxon>Prunus</taxon>
    </lineage>
</organism>
<dbReference type="GO" id="GO:0016298">
    <property type="term" value="F:lipase activity"/>
    <property type="evidence" value="ECO:0007669"/>
    <property type="project" value="InterPro"/>
</dbReference>
<dbReference type="PROSITE" id="PS01098">
    <property type="entry name" value="LIPASE_GDSL_SER"/>
    <property type="match status" value="1"/>
</dbReference>
<accession>A0A4Y1R9Z5</accession>
<proteinExistence type="inferred from homology"/>
<dbReference type="InterPro" id="IPR008265">
    <property type="entry name" value="Lipase_GDSL_AS"/>
</dbReference>
<dbReference type="SUPFAM" id="SSF52266">
    <property type="entry name" value="SGNH hydrolase"/>
    <property type="match status" value="1"/>
</dbReference>
<dbReference type="Pfam" id="PF00657">
    <property type="entry name" value="Lipase_GDSL"/>
    <property type="match status" value="1"/>
</dbReference>
<keyword evidence="4" id="KW-0378">Hydrolase</keyword>
<feature type="compositionally biased region" description="Polar residues" evidence="3">
    <location>
        <begin position="28"/>
        <end position="43"/>
    </location>
</feature>
<dbReference type="AlphaFoldDB" id="A0A4Y1R9Z5"/>
<dbReference type="InterPro" id="IPR001087">
    <property type="entry name" value="GDSL"/>
</dbReference>
<reference evidence="4" key="1">
    <citation type="journal article" date="2019" name="Science">
        <title>Mutation of a bHLH transcription factor allowed almond domestication.</title>
        <authorList>
            <person name="Sanchez-Perez R."/>
            <person name="Pavan S."/>
            <person name="Mazzeo R."/>
            <person name="Moldovan C."/>
            <person name="Aiese Cigliano R."/>
            <person name="Del Cueto J."/>
            <person name="Ricciardi F."/>
            <person name="Lotti C."/>
            <person name="Ricciardi L."/>
            <person name="Dicenta F."/>
            <person name="Lopez-Marques R.L."/>
            <person name="Lindberg Moller B."/>
        </authorList>
    </citation>
    <scope>NUCLEOTIDE SEQUENCE</scope>
</reference>
<comment type="similarity">
    <text evidence="1">Belongs to the 'GDSL' lipolytic enzyme family.</text>
</comment>
<dbReference type="Gene3D" id="3.40.50.1110">
    <property type="entry name" value="SGNH hydrolase"/>
    <property type="match status" value="1"/>
</dbReference>
<dbReference type="GO" id="GO:0006629">
    <property type="term" value="P:lipid metabolic process"/>
    <property type="evidence" value="ECO:0007669"/>
    <property type="project" value="InterPro"/>
</dbReference>
<evidence type="ECO:0000256" key="2">
    <source>
        <dbReference type="ARBA" id="ARBA00023180"/>
    </source>
</evidence>
<dbReference type="InterPro" id="IPR036514">
    <property type="entry name" value="SGNH_hydro_sf"/>
</dbReference>
<name>A0A4Y1R9Z5_PRUDU</name>
<gene>
    <name evidence="4" type="ORF">Prudu_011084</name>
</gene>
<protein>
    <submittedName>
        <fullName evidence="4">GDSL-like Lipase/Acylhydrolase superfamily protein</fullName>
    </submittedName>
</protein>
<evidence type="ECO:0000256" key="3">
    <source>
        <dbReference type="SAM" id="MobiDB-lite"/>
    </source>
</evidence>
<evidence type="ECO:0000256" key="1">
    <source>
        <dbReference type="ARBA" id="ARBA00008668"/>
    </source>
</evidence>